<feature type="domain" description="Clathrin adaptor alpha/beta/gamma-adaptin appendage Ig-like subdomain" evidence="6">
    <location>
        <begin position="323"/>
        <end position="436"/>
    </location>
</feature>
<keyword evidence="2" id="KW-0653">Protein transport</keyword>
<evidence type="ECO:0000256" key="4">
    <source>
        <dbReference type="ARBA" id="ARBA00029433"/>
    </source>
</evidence>
<keyword evidence="1" id="KW-0813">Transport</keyword>
<dbReference type="Pfam" id="PF01602">
    <property type="entry name" value="Adaptin_N"/>
    <property type="match status" value="1"/>
</dbReference>
<name>A0A9N6WTR4_9CRUS</name>
<sequence>MCDKSNAEEIVQEMLNYLETADYSIREEMVLKVAILAEKYATDYTWYVDVILNLIRIAGDYVSDEVWFRVIQIVINREDVQGYAAKTVFEALQAPACHENMVKVGSYILGEFGNLIAGDQRSSPSVQFHLLHSKYHLCSPTTRGLLLSTYIKFINLFPEIKTQIQDVFRAANNLKSADAELQQRASEYLQLSIVASADVLATVLEEMPPFPERESSILAILKKKKPGRVPEGDAAAAAAAANTPTTNGKERKSPAVTNHNSASAQLSNQSADLLGLSSPPGNQVTSSAPLVDVLADVFSSASQNAQVSNANTFGATQTIDNLKKFTCKSNGVLFENDLIQIGVKSEFRQNLGRVALYYGNKTSFSLQAFSTTVTASGDLAAKLMLQTKPVDSTVEAGAQLQQLVNVECVDDFKDYPPLTIVFMYNGVQQRLNLKFPLTINKFIEPTDMNAESFFARWKNLSGPTQESQKIFKAAQPMDTAALRTKLSGTGIQVLENIDPNPENFVCAGIIHTRNQQIGCLVRLEPNRQAQMYRLTVRSSKDSVARQICDLLSEQF</sequence>
<proteinExistence type="predicted"/>
<dbReference type="Gene3D" id="1.25.10.10">
    <property type="entry name" value="Leucine-rich Repeat Variant"/>
    <property type="match status" value="1"/>
</dbReference>
<dbReference type="GO" id="GO:0030131">
    <property type="term" value="C:clathrin adaptor complex"/>
    <property type="evidence" value="ECO:0007669"/>
    <property type="project" value="InterPro"/>
</dbReference>
<evidence type="ECO:0000256" key="1">
    <source>
        <dbReference type="ARBA" id="ARBA00022448"/>
    </source>
</evidence>
<dbReference type="SUPFAM" id="SSF49348">
    <property type="entry name" value="Clathrin adaptor appendage domain"/>
    <property type="match status" value="1"/>
</dbReference>
<dbReference type="InterPro" id="IPR050840">
    <property type="entry name" value="Adaptor_Complx_Large_Subunit"/>
</dbReference>
<dbReference type="PANTHER" id="PTHR22780">
    <property type="entry name" value="ADAPTIN, ALPHA/GAMMA/EPSILON"/>
    <property type="match status" value="1"/>
</dbReference>
<dbReference type="Pfam" id="PF02883">
    <property type="entry name" value="Alpha_adaptinC2"/>
    <property type="match status" value="1"/>
</dbReference>
<dbReference type="InterPro" id="IPR003164">
    <property type="entry name" value="Clathrin_a-adaptin_app_sub_C"/>
</dbReference>
<dbReference type="GO" id="GO:0012505">
    <property type="term" value="C:endomembrane system"/>
    <property type="evidence" value="ECO:0007669"/>
    <property type="project" value="UniProtKB-SubCell"/>
</dbReference>
<dbReference type="InterPro" id="IPR008152">
    <property type="entry name" value="Clathrin_a/b/g-adaptin_app_Ig"/>
</dbReference>
<dbReference type="Pfam" id="PF02296">
    <property type="entry name" value="Alpha_adaptin_C"/>
    <property type="match status" value="1"/>
</dbReference>
<feature type="region of interest" description="Disordered" evidence="5">
    <location>
        <begin position="231"/>
        <end position="263"/>
    </location>
</feature>
<evidence type="ECO:0000313" key="7">
    <source>
        <dbReference type="EMBL" id="CAG4645351.1"/>
    </source>
</evidence>
<protein>
    <submittedName>
        <fullName evidence="7">EOG090X0109</fullName>
    </submittedName>
</protein>
<organism evidence="7">
    <name type="scientific">Lynceus sp. MCZ IZ 141354</name>
    <dbReference type="NCBI Taxonomy" id="1930659"/>
    <lineage>
        <taxon>Eukaryota</taxon>
        <taxon>Metazoa</taxon>
        <taxon>Ecdysozoa</taxon>
        <taxon>Arthropoda</taxon>
        <taxon>Crustacea</taxon>
        <taxon>Branchiopoda</taxon>
        <taxon>Diplostraca</taxon>
        <taxon>Laevicaudata</taxon>
        <taxon>Lynceidae</taxon>
        <taxon>Lynceus</taxon>
    </lineage>
</organism>
<dbReference type="InterPro" id="IPR009028">
    <property type="entry name" value="Coatomer/calthrin_app_sub_C"/>
</dbReference>
<keyword evidence="3" id="KW-0472">Membrane</keyword>
<dbReference type="Gene3D" id="3.30.310.10">
    <property type="entry name" value="TATA-Binding Protein"/>
    <property type="match status" value="1"/>
</dbReference>
<dbReference type="GO" id="GO:0006886">
    <property type="term" value="P:intracellular protein transport"/>
    <property type="evidence" value="ECO:0007669"/>
    <property type="project" value="InterPro"/>
</dbReference>
<evidence type="ECO:0000256" key="3">
    <source>
        <dbReference type="ARBA" id="ARBA00023136"/>
    </source>
</evidence>
<dbReference type="InterPro" id="IPR011989">
    <property type="entry name" value="ARM-like"/>
</dbReference>
<dbReference type="GO" id="GO:0016192">
    <property type="term" value="P:vesicle-mediated transport"/>
    <property type="evidence" value="ECO:0007669"/>
    <property type="project" value="InterPro"/>
</dbReference>
<reference evidence="7" key="1">
    <citation type="submission" date="2021-04" db="EMBL/GenBank/DDBJ databases">
        <authorList>
            <person name="Cornetti L."/>
        </authorList>
    </citation>
    <scope>NUCLEOTIDE SEQUENCE</scope>
</reference>
<accession>A0A9N6WTR4</accession>
<dbReference type="EMBL" id="OC988696">
    <property type="protein sequence ID" value="CAG4645351.1"/>
    <property type="molecule type" value="Genomic_DNA"/>
</dbReference>
<dbReference type="InterPro" id="IPR012295">
    <property type="entry name" value="TBP_dom_sf"/>
</dbReference>
<evidence type="ECO:0000259" key="6">
    <source>
        <dbReference type="SMART" id="SM00809"/>
    </source>
</evidence>
<evidence type="ECO:0000256" key="2">
    <source>
        <dbReference type="ARBA" id="ARBA00022927"/>
    </source>
</evidence>
<dbReference type="InterPro" id="IPR016024">
    <property type="entry name" value="ARM-type_fold"/>
</dbReference>
<gene>
    <name evidence="7" type="primary">EOG090X0109</name>
</gene>
<dbReference type="FunFam" id="2.60.40.1230:FF:000003">
    <property type="entry name" value="AP-2 complex subunit alpha"/>
    <property type="match status" value="1"/>
</dbReference>
<dbReference type="Gene3D" id="2.60.40.1230">
    <property type="match status" value="1"/>
</dbReference>
<dbReference type="SUPFAM" id="SSF48371">
    <property type="entry name" value="ARM repeat"/>
    <property type="match status" value="1"/>
</dbReference>
<dbReference type="FunFam" id="3.30.310.10:FF:000004">
    <property type="entry name" value="AP-2 complex subunit alpha"/>
    <property type="match status" value="1"/>
</dbReference>
<dbReference type="AlphaFoldDB" id="A0A9N6WTR4"/>
<dbReference type="InterPro" id="IPR002553">
    <property type="entry name" value="Clathrin/coatomer_adapt-like_N"/>
</dbReference>
<evidence type="ECO:0000256" key="5">
    <source>
        <dbReference type="SAM" id="MobiDB-lite"/>
    </source>
</evidence>
<comment type="subcellular location">
    <subcellularLocation>
        <location evidence="4">Endomembrane system</location>
        <topology evidence="4">Peripheral membrane protein</topology>
        <orientation evidence="4">Cytoplasmic side</orientation>
    </subcellularLocation>
</comment>
<dbReference type="SMART" id="SM00809">
    <property type="entry name" value="Alpha_adaptinC2"/>
    <property type="match status" value="1"/>
</dbReference>
<dbReference type="SUPFAM" id="SSF55711">
    <property type="entry name" value="Subdomain of clathrin and coatomer appendage domain"/>
    <property type="match status" value="1"/>
</dbReference>
<dbReference type="InterPro" id="IPR013041">
    <property type="entry name" value="Clathrin_app_Ig-like_sf"/>
</dbReference>